<sequence>MLGSLVLLWLGFCLLFFLFRLRRPKNFPPGPWPVPILGNLLQLNLVNPINDLKKLSERYGQVYSLYIGSRPAVVLNGLQAMKEALVTRSVDFSGRHQDLMLNHITGSKGVIMADFGPSWREHRRFALMTLRNFGLGKQSMEDRILGETSHVSSCLERSAGQSMDPQHLFHNATSNIICSIIFGSRYEYEDENFQAIITMMEETLKIANGPWAMLYDSMTLLRSLPLPFQKAFQNYHNVREHVLGIVTQHEQTRVARVTRDLTDCYLNEMEKRGASDSSFDKGQMIILLLDLFFAGTDTTSNTLRTALLYLMTHPDVQERCQKEIDEVLGETAEASFEDRHSMPYTQAMIHEAQRVANTVPLSVFHATTKDTQLMGYDIPKGTLIIPNLSSVLNEESQWKFPHDFNPSNFLNDKGEFVKPEAFMPFSVGPRMCLGEGLARMELFLILVTLLHRFQFIWPEDGGVPDYTPVFGITQAPKPYKLGLADRLNTAQWPEQGQAAGERNTTSSDEEGEPVPKKGKTDKQRHIEMLLYREDGEKEDQGADSKDEMNDYLQDRNMIQDR</sequence>
<dbReference type="PRINTS" id="PR00385">
    <property type="entry name" value="P450"/>
</dbReference>
<proteinExistence type="inferred from homology"/>
<dbReference type="PRINTS" id="PR00463">
    <property type="entry name" value="EP450I"/>
</dbReference>
<keyword evidence="7 10" id="KW-0408">Iron</keyword>
<dbReference type="GO" id="GO:0016712">
    <property type="term" value="F:oxidoreductase activity, acting on paired donors, with incorporation or reduction of molecular oxygen, reduced flavin or flavoprotein as one donor, and incorporation of one atom of oxygen"/>
    <property type="evidence" value="ECO:0007669"/>
    <property type="project" value="TreeGrafter"/>
</dbReference>
<dbReference type="FunFam" id="1.10.630.10:FF:000004">
    <property type="entry name" value="cytochrome P450 2D15 isoform X1"/>
    <property type="match status" value="1"/>
</dbReference>
<dbReference type="Pfam" id="PF00067">
    <property type="entry name" value="p450"/>
    <property type="match status" value="1"/>
</dbReference>
<comment type="similarity">
    <text evidence="3 11">Belongs to the cytochrome P450 family.</text>
</comment>
<dbReference type="InterPro" id="IPR050182">
    <property type="entry name" value="Cytochrome_P450_fam2"/>
</dbReference>
<gene>
    <name evidence="13" type="ORF">AAFF_G00227410</name>
</gene>
<evidence type="ECO:0000256" key="3">
    <source>
        <dbReference type="ARBA" id="ARBA00010617"/>
    </source>
</evidence>
<evidence type="ECO:0000256" key="9">
    <source>
        <dbReference type="ARBA" id="ARBA00023136"/>
    </source>
</evidence>
<dbReference type="GO" id="GO:0005506">
    <property type="term" value="F:iron ion binding"/>
    <property type="evidence" value="ECO:0007669"/>
    <property type="project" value="InterPro"/>
</dbReference>
<dbReference type="EMBL" id="JAINUG010000003">
    <property type="protein sequence ID" value="KAJ8417898.1"/>
    <property type="molecule type" value="Genomic_DNA"/>
</dbReference>
<evidence type="ECO:0000256" key="5">
    <source>
        <dbReference type="ARBA" id="ARBA00022723"/>
    </source>
</evidence>
<feature type="region of interest" description="Disordered" evidence="12">
    <location>
        <begin position="493"/>
        <end position="561"/>
    </location>
</feature>
<dbReference type="Gene3D" id="1.10.630.10">
    <property type="entry name" value="Cytochrome P450"/>
    <property type="match status" value="1"/>
</dbReference>
<dbReference type="GO" id="GO:0006082">
    <property type="term" value="P:organic acid metabolic process"/>
    <property type="evidence" value="ECO:0007669"/>
    <property type="project" value="TreeGrafter"/>
</dbReference>
<keyword evidence="5 10" id="KW-0479">Metal-binding</keyword>
<evidence type="ECO:0000256" key="10">
    <source>
        <dbReference type="PIRSR" id="PIRSR602401-1"/>
    </source>
</evidence>
<name>A0AAD7X2L6_9TELE</name>
<dbReference type="InterPro" id="IPR017972">
    <property type="entry name" value="Cyt_P450_CS"/>
</dbReference>
<dbReference type="InterPro" id="IPR036396">
    <property type="entry name" value="Cyt_P450_sf"/>
</dbReference>
<evidence type="ECO:0000313" key="14">
    <source>
        <dbReference type="Proteomes" id="UP001221898"/>
    </source>
</evidence>
<dbReference type="InterPro" id="IPR002401">
    <property type="entry name" value="Cyt_P450_E_grp-I"/>
</dbReference>
<protein>
    <recommendedName>
        <fullName evidence="15">Cytochrome P450 2F2-like</fullName>
    </recommendedName>
</protein>
<comment type="subcellular location">
    <subcellularLocation>
        <location evidence="2">Membrane</location>
    </subcellularLocation>
</comment>
<evidence type="ECO:0000313" key="13">
    <source>
        <dbReference type="EMBL" id="KAJ8417898.1"/>
    </source>
</evidence>
<keyword evidence="8 11" id="KW-0503">Monooxygenase</keyword>
<keyword evidence="4 10" id="KW-0349">Heme</keyword>
<dbReference type="GO" id="GO:0020037">
    <property type="term" value="F:heme binding"/>
    <property type="evidence" value="ECO:0007669"/>
    <property type="project" value="InterPro"/>
</dbReference>
<feature type="compositionally biased region" description="Basic and acidic residues" evidence="12">
    <location>
        <begin position="513"/>
        <end position="548"/>
    </location>
</feature>
<dbReference type="GO" id="GO:0016020">
    <property type="term" value="C:membrane"/>
    <property type="evidence" value="ECO:0007669"/>
    <property type="project" value="UniProtKB-SubCell"/>
</dbReference>
<accession>A0AAD7X2L6</accession>
<dbReference type="SUPFAM" id="SSF48264">
    <property type="entry name" value="Cytochrome P450"/>
    <property type="match status" value="1"/>
</dbReference>
<keyword evidence="6 11" id="KW-0560">Oxidoreductase</keyword>
<evidence type="ECO:0000256" key="6">
    <source>
        <dbReference type="ARBA" id="ARBA00023002"/>
    </source>
</evidence>
<dbReference type="Proteomes" id="UP001221898">
    <property type="component" value="Unassembled WGS sequence"/>
</dbReference>
<dbReference type="PANTHER" id="PTHR24300:SF327">
    <property type="entry name" value="CYTOCHROME P450 2F2-RELATED"/>
    <property type="match status" value="1"/>
</dbReference>
<comment type="cofactor">
    <cofactor evidence="1 10">
        <name>heme</name>
        <dbReference type="ChEBI" id="CHEBI:30413"/>
    </cofactor>
</comment>
<dbReference type="AlphaFoldDB" id="A0AAD7X2L6"/>
<dbReference type="CDD" id="cd11026">
    <property type="entry name" value="CYP2"/>
    <property type="match status" value="1"/>
</dbReference>
<comment type="caution">
    <text evidence="13">The sequence shown here is derived from an EMBL/GenBank/DDBJ whole genome shotgun (WGS) entry which is preliminary data.</text>
</comment>
<evidence type="ECO:0000256" key="2">
    <source>
        <dbReference type="ARBA" id="ARBA00004370"/>
    </source>
</evidence>
<evidence type="ECO:0000256" key="11">
    <source>
        <dbReference type="RuleBase" id="RU000461"/>
    </source>
</evidence>
<evidence type="ECO:0000256" key="8">
    <source>
        <dbReference type="ARBA" id="ARBA00023033"/>
    </source>
</evidence>
<reference evidence="13" key="1">
    <citation type="journal article" date="2023" name="Science">
        <title>Genome structures resolve the early diversification of teleost fishes.</title>
        <authorList>
            <person name="Parey E."/>
            <person name="Louis A."/>
            <person name="Montfort J."/>
            <person name="Bouchez O."/>
            <person name="Roques C."/>
            <person name="Iampietro C."/>
            <person name="Lluch J."/>
            <person name="Castinel A."/>
            <person name="Donnadieu C."/>
            <person name="Desvignes T."/>
            <person name="Floi Bucao C."/>
            <person name="Jouanno E."/>
            <person name="Wen M."/>
            <person name="Mejri S."/>
            <person name="Dirks R."/>
            <person name="Jansen H."/>
            <person name="Henkel C."/>
            <person name="Chen W.J."/>
            <person name="Zahm M."/>
            <person name="Cabau C."/>
            <person name="Klopp C."/>
            <person name="Thompson A.W."/>
            <person name="Robinson-Rechavi M."/>
            <person name="Braasch I."/>
            <person name="Lecointre G."/>
            <person name="Bobe J."/>
            <person name="Postlethwait J.H."/>
            <person name="Berthelot C."/>
            <person name="Roest Crollius H."/>
            <person name="Guiguen Y."/>
        </authorList>
    </citation>
    <scope>NUCLEOTIDE SEQUENCE</scope>
    <source>
        <strain evidence="13">NC1722</strain>
    </source>
</reference>
<dbReference type="PROSITE" id="PS00086">
    <property type="entry name" value="CYTOCHROME_P450"/>
    <property type="match status" value="1"/>
</dbReference>
<evidence type="ECO:0000256" key="1">
    <source>
        <dbReference type="ARBA" id="ARBA00001971"/>
    </source>
</evidence>
<dbReference type="GO" id="GO:0006805">
    <property type="term" value="P:xenobiotic metabolic process"/>
    <property type="evidence" value="ECO:0007669"/>
    <property type="project" value="TreeGrafter"/>
</dbReference>
<evidence type="ECO:0000256" key="4">
    <source>
        <dbReference type="ARBA" id="ARBA00022617"/>
    </source>
</evidence>
<dbReference type="InterPro" id="IPR001128">
    <property type="entry name" value="Cyt_P450"/>
</dbReference>
<evidence type="ECO:0000256" key="7">
    <source>
        <dbReference type="ARBA" id="ARBA00023004"/>
    </source>
</evidence>
<dbReference type="PANTHER" id="PTHR24300">
    <property type="entry name" value="CYTOCHROME P450 508A4-RELATED"/>
    <property type="match status" value="1"/>
</dbReference>
<dbReference type="GO" id="GO:0005737">
    <property type="term" value="C:cytoplasm"/>
    <property type="evidence" value="ECO:0007669"/>
    <property type="project" value="TreeGrafter"/>
</dbReference>
<feature type="binding site" description="axial binding residue" evidence="10">
    <location>
        <position position="432"/>
    </location>
    <ligand>
        <name>heme</name>
        <dbReference type="ChEBI" id="CHEBI:30413"/>
    </ligand>
    <ligandPart>
        <name>Fe</name>
        <dbReference type="ChEBI" id="CHEBI:18248"/>
    </ligandPart>
</feature>
<organism evidence="13 14">
    <name type="scientific">Aldrovandia affinis</name>
    <dbReference type="NCBI Taxonomy" id="143900"/>
    <lineage>
        <taxon>Eukaryota</taxon>
        <taxon>Metazoa</taxon>
        <taxon>Chordata</taxon>
        <taxon>Craniata</taxon>
        <taxon>Vertebrata</taxon>
        <taxon>Euteleostomi</taxon>
        <taxon>Actinopterygii</taxon>
        <taxon>Neopterygii</taxon>
        <taxon>Teleostei</taxon>
        <taxon>Notacanthiformes</taxon>
        <taxon>Halosauridae</taxon>
        <taxon>Aldrovandia</taxon>
    </lineage>
</organism>
<keyword evidence="9" id="KW-0472">Membrane</keyword>
<evidence type="ECO:0000256" key="12">
    <source>
        <dbReference type="SAM" id="MobiDB-lite"/>
    </source>
</evidence>
<evidence type="ECO:0008006" key="15">
    <source>
        <dbReference type="Google" id="ProtNLM"/>
    </source>
</evidence>
<keyword evidence="14" id="KW-1185">Reference proteome</keyword>